<evidence type="ECO:0000256" key="6">
    <source>
        <dbReference type="ARBA" id="ARBA00014679"/>
    </source>
</evidence>
<evidence type="ECO:0000256" key="5">
    <source>
        <dbReference type="ARBA" id="ARBA00012807"/>
    </source>
</evidence>
<evidence type="ECO:0000256" key="7">
    <source>
        <dbReference type="ARBA" id="ARBA00022490"/>
    </source>
</evidence>
<evidence type="ECO:0000256" key="13">
    <source>
        <dbReference type="ARBA" id="ARBA00033392"/>
    </source>
</evidence>
<keyword evidence="9 15" id="KW-0808">Transferase</keyword>
<evidence type="ECO:0000313" key="20">
    <source>
        <dbReference type="Proteomes" id="UP000177092"/>
    </source>
</evidence>
<dbReference type="FunFam" id="3.40.1280.10:FF:000001">
    <property type="entry name" value="tRNA (guanine-N(1)-)-methyltransferase"/>
    <property type="match status" value="1"/>
</dbReference>
<protein>
    <recommendedName>
        <fullName evidence="6 15">tRNA (guanine-N(1)-)-methyltransferase</fullName>
        <ecNumber evidence="5 15">2.1.1.228</ecNumber>
    </recommendedName>
    <alternativeName>
        <fullName evidence="12 15">M1G-methyltransferase</fullName>
    </alternativeName>
    <alternativeName>
        <fullName evidence="13 15">tRNA [GM37] methyltransferase</fullName>
    </alternativeName>
</protein>
<evidence type="ECO:0000256" key="8">
    <source>
        <dbReference type="ARBA" id="ARBA00022603"/>
    </source>
</evidence>
<feature type="binding site" evidence="15 16">
    <location>
        <position position="116"/>
    </location>
    <ligand>
        <name>S-adenosyl-L-methionine</name>
        <dbReference type="ChEBI" id="CHEBI:59789"/>
    </ligand>
</feature>
<organism evidence="19 20">
    <name type="scientific">Candidatus Gottesmanbacteria bacterium RIFCSPHIGHO2_02_FULL_40_13</name>
    <dbReference type="NCBI Taxonomy" id="1798384"/>
    <lineage>
        <taxon>Bacteria</taxon>
        <taxon>Candidatus Gottesmaniibacteriota</taxon>
    </lineage>
</organism>
<dbReference type="HAMAP" id="MF_00605">
    <property type="entry name" value="TrmD"/>
    <property type="match status" value="1"/>
</dbReference>
<evidence type="ECO:0000256" key="3">
    <source>
        <dbReference type="ARBA" id="ARBA00007630"/>
    </source>
</evidence>
<dbReference type="Proteomes" id="UP000177092">
    <property type="component" value="Unassembled WGS sequence"/>
</dbReference>
<dbReference type="AlphaFoldDB" id="A0A1F6A822"/>
<dbReference type="CDD" id="cd18080">
    <property type="entry name" value="TrmD-like"/>
    <property type="match status" value="1"/>
</dbReference>
<dbReference type="GO" id="GO:0002939">
    <property type="term" value="P:tRNA N1-guanine methylation"/>
    <property type="evidence" value="ECO:0007669"/>
    <property type="project" value="TreeGrafter"/>
</dbReference>
<dbReference type="STRING" id="1798384.A3D03_04010"/>
<dbReference type="EC" id="2.1.1.228" evidence="5 15"/>
<dbReference type="SUPFAM" id="SSF75217">
    <property type="entry name" value="alpha/beta knot"/>
    <property type="match status" value="1"/>
</dbReference>
<feature type="binding site" evidence="15 16">
    <location>
        <begin position="135"/>
        <end position="140"/>
    </location>
    <ligand>
        <name>S-adenosyl-L-methionine</name>
        <dbReference type="ChEBI" id="CHEBI:59789"/>
    </ligand>
</feature>
<evidence type="ECO:0000256" key="11">
    <source>
        <dbReference type="ARBA" id="ARBA00022694"/>
    </source>
</evidence>
<feature type="domain" description="tRNA methyltransferase TRMD/TRM10-type" evidence="18">
    <location>
        <begin position="1"/>
        <end position="215"/>
    </location>
</feature>
<dbReference type="GO" id="GO:0052906">
    <property type="term" value="F:tRNA (guanine(37)-N1)-methyltransferase activity"/>
    <property type="evidence" value="ECO:0007669"/>
    <property type="project" value="UniProtKB-UniRule"/>
</dbReference>
<comment type="subcellular location">
    <subcellularLocation>
        <location evidence="2 15 17">Cytoplasm</location>
    </subcellularLocation>
</comment>
<evidence type="ECO:0000313" key="19">
    <source>
        <dbReference type="EMBL" id="OGG20845.1"/>
    </source>
</evidence>
<dbReference type="Gene3D" id="3.40.1280.10">
    <property type="match status" value="1"/>
</dbReference>
<evidence type="ECO:0000256" key="14">
    <source>
        <dbReference type="ARBA" id="ARBA00047783"/>
    </source>
</evidence>
<proteinExistence type="inferred from homology"/>
<evidence type="ECO:0000256" key="10">
    <source>
        <dbReference type="ARBA" id="ARBA00022691"/>
    </source>
</evidence>
<dbReference type="InterPro" id="IPR023148">
    <property type="entry name" value="tRNA_m1G_MeTrfase_C_sf"/>
</dbReference>
<evidence type="ECO:0000256" key="9">
    <source>
        <dbReference type="ARBA" id="ARBA00022679"/>
    </source>
</evidence>
<accession>A0A1F6A822</accession>
<dbReference type="InterPro" id="IPR016009">
    <property type="entry name" value="tRNA_MeTrfase_TRMD/TRM10"/>
</dbReference>
<comment type="function">
    <text evidence="1 15 17">Specifically methylates guanosine-37 in various tRNAs.</text>
</comment>
<comment type="caution">
    <text evidence="19">The sequence shown here is derived from an EMBL/GenBank/DDBJ whole genome shotgun (WGS) entry which is preliminary data.</text>
</comment>
<evidence type="ECO:0000256" key="12">
    <source>
        <dbReference type="ARBA" id="ARBA00029736"/>
    </source>
</evidence>
<keyword evidence="7 15" id="KW-0963">Cytoplasm</keyword>
<evidence type="ECO:0000256" key="2">
    <source>
        <dbReference type="ARBA" id="ARBA00004496"/>
    </source>
</evidence>
<keyword evidence="11 15" id="KW-0819">tRNA processing</keyword>
<evidence type="ECO:0000256" key="1">
    <source>
        <dbReference type="ARBA" id="ARBA00002634"/>
    </source>
</evidence>
<dbReference type="NCBIfam" id="TIGR00088">
    <property type="entry name" value="trmD"/>
    <property type="match status" value="1"/>
</dbReference>
<comment type="subunit">
    <text evidence="4 15 17">Homodimer.</text>
</comment>
<comment type="similarity">
    <text evidence="3 15 17">Belongs to the RNA methyltransferase TrmD family.</text>
</comment>
<gene>
    <name evidence="15" type="primary">trmD</name>
    <name evidence="19" type="ORF">A3D03_04010</name>
</gene>
<dbReference type="InterPro" id="IPR002649">
    <property type="entry name" value="tRNA_m1G_MeTrfase_TrmD"/>
</dbReference>
<name>A0A1F6A822_9BACT</name>
<comment type="catalytic activity">
    <reaction evidence="14 15 17">
        <text>guanosine(37) in tRNA + S-adenosyl-L-methionine = N(1)-methylguanosine(37) in tRNA + S-adenosyl-L-homocysteine + H(+)</text>
        <dbReference type="Rhea" id="RHEA:36899"/>
        <dbReference type="Rhea" id="RHEA-COMP:10145"/>
        <dbReference type="Rhea" id="RHEA-COMP:10147"/>
        <dbReference type="ChEBI" id="CHEBI:15378"/>
        <dbReference type="ChEBI" id="CHEBI:57856"/>
        <dbReference type="ChEBI" id="CHEBI:59789"/>
        <dbReference type="ChEBI" id="CHEBI:73542"/>
        <dbReference type="ChEBI" id="CHEBI:74269"/>
        <dbReference type="EC" id="2.1.1.228"/>
    </reaction>
</comment>
<dbReference type="PANTHER" id="PTHR46417">
    <property type="entry name" value="TRNA (GUANINE-N(1)-)-METHYLTRANSFERASE"/>
    <property type="match status" value="1"/>
</dbReference>
<evidence type="ECO:0000259" key="18">
    <source>
        <dbReference type="Pfam" id="PF01746"/>
    </source>
</evidence>
<keyword evidence="8 15" id="KW-0489">Methyltransferase</keyword>
<dbReference type="GO" id="GO:0005829">
    <property type="term" value="C:cytosol"/>
    <property type="evidence" value="ECO:0007669"/>
    <property type="project" value="TreeGrafter"/>
</dbReference>
<dbReference type="NCBIfam" id="NF000648">
    <property type="entry name" value="PRK00026.1"/>
    <property type="match status" value="1"/>
</dbReference>
<dbReference type="EMBL" id="MFJN01000034">
    <property type="protein sequence ID" value="OGG20845.1"/>
    <property type="molecule type" value="Genomic_DNA"/>
</dbReference>
<dbReference type="PANTHER" id="PTHR46417:SF1">
    <property type="entry name" value="TRNA (GUANINE-N(1)-)-METHYLTRANSFERASE"/>
    <property type="match status" value="1"/>
</dbReference>
<dbReference type="Gene3D" id="1.10.1270.20">
    <property type="entry name" value="tRNA(m1g37)methyltransferase, domain 2"/>
    <property type="match status" value="1"/>
</dbReference>
<reference evidence="19 20" key="1">
    <citation type="journal article" date="2016" name="Nat. Commun.">
        <title>Thousands of microbial genomes shed light on interconnected biogeochemical processes in an aquifer system.</title>
        <authorList>
            <person name="Anantharaman K."/>
            <person name="Brown C.T."/>
            <person name="Hug L.A."/>
            <person name="Sharon I."/>
            <person name="Castelle C.J."/>
            <person name="Probst A.J."/>
            <person name="Thomas B.C."/>
            <person name="Singh A."/>
            <person name="Wilkins M.J."/>
            <person name="Karaoz U."/>
            <person name="Brodie E.L."/>
            <person name="Williams K.H."/>
            <person name="Hubbard S.S."/>
            <person name="Banfield J.F."/>
        </authorList>
    </citation>
    <scope>NUCLEOTIDE SEQUENCE [LARGE SCALE GENOMIC DNA]</scope>
</reference>
<evidence type="ECO:0000256" key="4">
    <source>
        <dbReference type="ARBA" id="ARBA00011738"/>
    </source>
</evidence>
<evidence type="ECO:0000256" key="16">
    <source>
        <dbReference type="PIRSR" id="PIRSR000386-1"/>
    </source>
</evidence>
<dbReference type="Pfam" id="PF01746">
    <property type="entry name" value="tRNA_m1G_MT"/>
    <property type="match status" value="1"/>
</dbReference>
<dbReference type="InterPro" id="IPR029026">
    <property type="entry name" value="tRNA_m1G_MTases_N"/>
</dbReference>
<evidence type="ECO:0000256" key="17">
    <source>
        <dbReference type="RuleBase" id="RU003464"/>
    </source>
</evidence>
<dbReference type="InterPro" id="IPR029028">
    <property type="entry name" value="Alpha/beta_knot_MTases"/>
</dbReference>
<evidence type="ECO:0000256" key="15">
    <source>
        <dbReference type="HAMAP-Rule" id="MF_00605"/>
    </source>
</evidence>
<sequence length="217" mass="25001">MKITILTLFPPVFHPIFDLSIIGRARHKKLIDIRYVDIRNFAEDKYKSVDGKPYGGGAGMLMRVDILHRAIKAVSLKNKEFKIREKKILLDPKGKQFTQALARKYTRLDHLILISGHYEGFDERIKHFVDESLSIGNYILTGGEIPAMVVCDAVCRLVKGVLNKDSLINESYSEDNFFEDPQYTRPKVYNKYKVPSVLLSGNHQEINLWKKAHRLVK</sequence>
<dbReference type="PIRSF" id="PIRSF000386">
    <property type="entry name" value="tRNA_mtase"/>
    <property type="match status" value="1"/>
</dbReference>
<keyword evidence="10 15" id="KW-0949">S-adenosyl-L-methionine</keyword>